<organism evidence="3 4">
    <name type="scientific">Novosphingobium aquae</name>
    <dbReference type="NCBI Taxonomy" id="3133435"/>
    <lineage>
        <taxon>Bacteria</taxon>
        <taxon>Pseudomonadati</taxon>
        <taxon>Pseudomonadota</taxon>
        <taxon>Alphaproteobacteria</taxon>
        <taxon>Sphingomonadales</taxon>
        <taxon>Sphingomonadaceae</taxon>
        <taxon>Novosphingobium</taxon>
    </lineage>
</organism>
<accession>A0ABU8S9M2</accession>
<dbReference type="InterPro" id="IPR001173">
    <property type="entry name" value="Glyco_trans_2-like"/>
</dbReference>
<dbReference type="PANTHER" id="PTHR48090">
    <property type="entry name" value="UNDECAPRENYL-PHOSPHATE 4-DEOXY-4-FORMAMIDO-L-ARABINOSE TRANSFERASE-RELATED"/>
    <property type="match status" value="1"/>
</dbReference>
<feature type="transmembrane region" description="Helical" evidence="1">
    <location>
        <begin position="281"/>
        <end position="306"/>
    </location>
</feature>
<dbReference type="SUPFAM" id="SSF53448">
    <property type="entry name" value="Nucleotide-diphospho-sugar transferases"/>
    <property type="match status" value="1"/>
</dbReference>
<keyword evidence="1" id="KW-0812">Transmembrane</keyword>
<dbReference type="EMBL" id="JBBHJY010000005">
    <property type="protein sequence ID" value="MEJ6010490.1"/>
    <property type="molecule type" value="Genomic_DNA"/>
</dbReference>
<dbReference type="PANTHER" id="PTHR48090:SF7">
    <property type="entry name" value="RFBJ PROTEIN"/>
    <property type="match status" value="1"/>
</dbReference>
<gene>
    <name evidence="3" type="ORF">WG900_11235</name>
</gene>
<feature type="transmembrane region" description="Helical" evidence="1">
    <location>
        <begin position="255"/>
        <end position="275"/>
    </location>
</feature>
<dbReference type="InterPro" id="IPR029044">
    <property type="entry name" value="Nucleotide-diphossugar_trans"/>
</dbReference>
<name>A0ABU8S9M2_9SPHN</name>
<dbReference type="InterPro" id="IPR050256">
    <property type="entry name" value="Glycosyltransferase_2"/>
</dbReference>
<dbReference type="CDD" id="cd04179">
    <property type="entry name" value="DPM_DPG-synthase_like"/>
    <property type="match status" value="1"/>
</dbReference>
<keyword evidence="1" id="KW-0472">Membrane</keyword>
<reference evidence="3 4" key="1">
    <citation type="submission" date="2024-03" db="EMBL/GenBank/DDBJ databases">
        <authorList>
            <person name="Jo J.-H."/>
        </authorList>
    </citation>
    <scope>NUCLEOTIDE SEQUENCE [LARGE SCALE GENOMIC DNA]</scope>
    <source>
        <strain evidence="3 4">AS3R-12</strain>
    </source>
</reference>
<dbReference type="RefSeq" id="WP_339967163.1">
    <property type="nucleotide sequence ID" value="NZ_JBBHJY010000005.1"/>
</dbReference>
<keyword evidence="4" id="KW-1185">Reference proteome</keyword>
<protein>
    <submittedName>
        <fullName evidence="3">Glycosyltransferase family 2 protein</fullName>
    </submittedName>
</protein>
<comment type="caution">
    <text evidence="3">The sequence shown here is derived from an EMBL/GenBank/DDBJ whole genome shotgun (WGS) entry which is preliminary data.</text>
</comment>
<proteinExistence type="predicted"/>
<dbReference type="Pfam" id="PF00535">
    <property type="entry name" value="Glycos_transf_2"/>
    <property type="match status" value="1"/>
</dbReference>
<dbReference type="Proteomes" id="UP001379235">
    <property type="component" value="Unassembled WGS sequence"/>
</dbReference>
<feature type="domain" description="Glycosyltransferase 2-like" evidence="2">
    <location>
        <begin position="25"/>
        <end position="160"/>
    </location>
</feature>
<evidence type="ECO:0000313" key="4">
    <source>
        <dbReference type="Proteomes" id="UP001379235"/>
    </source>
</evidence>
<sequence>MTGAASSLRIAAVLPCYRVADKVLSVIARIGPECTAIYAVDDCCPEKSGERIAAECTDPRVKVLRHDANQGVGGAVLTGMRAALADGADIIIKIDGDGQMDPALIPLFAAPIAAGRADYVKGNRFFSPEDARGMPRGRLLGNLALSFMTKLSTGYWSLFDPNNGYVAIDARVAANLPFEKIARRYFFESDMLFRLGTLRARVIDLPMRAVYDGENSSLNPVKMVPHFFGRHLVNTFKRITYSYFLRDFSVASIELVVGSLMLLFGLLLGGITWIVNLQAGVATPIGTVMLAVLPILMGLQFMLAFIGYDIASAPSEPIGPLLGKTFGRSGSKGQ</sequence>
<keyword evidence="1" id="KW-1133">Transmembrane helix</keyword>
<dbReference type="Gene3D" id="3.90.550.10">
    <property type="entry name" value="Spore Coat Polysaccharide Biosynthesis Protein SpsA, Chain A"/>
    <property type="match status" value="1"/>
</dbReference>
<evidence type="ECO:0000313" key="3">
    <source>
        <dbReference type="EMBL" id="MEJ6010490.1"/>
    </source>
</evidence>
<evidence type="ECO:0000259" key="2">
    <source>
        <dbReference type="Pfam" id="PF00535"/>
    </source>
</evidence>
<evidence type="ECO:0000256" key="1">
    <source>
        <dbReference type="SAM" id="Phobius"/>
    </source>
</evidence>